<gene>
    <name evidence="3" type="ordered locus">Exig_0508</name>
</gene>
<dbReference type="Gene3D" id="1.20.120.570">
    <property type="entry name" value="YkyA-like"/>
    <property type="match status" value="1"/>
</dbReference>
<organism evidence="3 4">
    <name type="scientific">Exiguobacterium sibiricum (strain DSM 17290 / CCUG 55495 / CIP 109462 / JCM 13490 / 255-15)</name>
    <dbReference type="NCBI Taxonomy" id="262543"/>
    <lineage>
        <taxon>Bacteria</taxon>
        <taxon>Bacillati</taxon>
        <taxon>Bacillota</taxon>
        <taxon>Bacilli</taxon>
        <taxon>Bacillales</taxon>
        <taxon>Bacillales Family XII. Incertae Sedis</taxon>
        <taxon>Exiguobacterium</taxon>
    </lineage>
</organism>
<feature type="signal peptide" evidence="2">
    <location>
        <begin position="1"/>
        <end position="24"/>
    </location>
</feature>
<dbReference type="RefSeq" id="WP_012369414.1">
    <property type="nucleotide sequence ID" value="NC_010556.1"/>
</dbReference>
<dbReference type="KEGG" id="esi:Exig_0508"/>
<keyword evidence="4" id="KW-1185">Reference proteome</keyword>
<reference evidence="3 4" key="1">
    <citation type="journal article" date="2006" name="Extremophiles">
        <title>Characterization of Exiguobacterium isolates from the Siberian permafrost. Description of Exiguobacterium sibiricum sp. nov.</title>
        <authorList>
            <person name="Rodrigues D.F."/>
            <person name="Goris J."/>
            <person name="Vishnivetskaya T."/>
            <person name="Gilichinsky D."/>
            <person name="Thomashow M.F."/>
            <person name="Tiedje J.M."/>
        </authorList>
    </citation>
    <scope>NUCLEOTIDE SEQUENCE [LARGE SCALE GENOMIC DNA]</scope>
    <source>
        <strain evidence="4">DSM 17290 / CIP 109462 / JCM 13490 / 255-15</strain>
    </source>
</reference>
<reference evidence="4" key="3">
    <citation type="submission" date="2008-04" db="EMBL/GenBank/DDBJ databases">
        <title>Complete sequence of chromosome of Exiguobacterium sibiricum 255-15.</title>
        <authorList>
            <consortium name="US DOE Joint Genome Institute"/>
            <person name="Copeland A."/>
            <person name="Lucas S."/>
            <person name="Lapidus A."/>
            <person name="Glavina del Rio T."/>
            <person name="Dalin E."/>
            <person name="Tice H."/>
            <person name="Bruce D."/>
            <person name="Goodwin L."/>
            <person name="Pitluck S."/>
            <person name="Kiss H."/>
            <person name="Chertkov O."/>
            <person name="Monk C."/>
            <person name="Brettin T."/>
            <person name="Detter J.C."/>
            <person name="Han C."/>
            <person name="Kuske C.R."/>
            <person name="Schmutz J."/>
            <person name="Larimer F."/>
            <person name="Land M."/>
            <person name="Hauser L."/>
            <person name="Kyrpides N."/>
            <person name="Mikhailova N."/>
            <person name="Vishnivetskaya T."/>
            <person name="Rodrigues D.F."/>
            <person name="Gilichinsky D."/>
            <person name="Tiedje J."/>
            <person name="Richardson P."/>
        </authorList>
    </citation>
    <scope>NUCLEOTIDE SEQUENCE [LARGE SCALE GENOMIC DNA]</scope>
    <source>
        <strain evidence="4">DSM 17290 / CIP 109462 / JCM 13490 / 255-15</strain>
    </source>
</reference>
<evidence type="ECO:0000256" key="1">
    <source>
        <dbReference type="SAM" id="Coils"/>
    </source>
</evidence>
<dbReference type="InterPro" id="IPR036785">
    <property type="entry name" value="YkyA-like_sf"/>
</dbReference>
<keyword evidence="2" id="KW-0732">Signal</keyword>
<dbReference type="PROSITE" id="PS51257">
    <property type="entry name" value="PROKAR_LIPOPROTEIN"/>
    <property type="match status" value="1"/>
</dbReference>
<evidence type="ECO:0000313" key="3">
    <source>
        <dbReference type="EMBL" id="ACB59990.1"/>
    </source>
</evidence>
<dbReference type="HOGENOM" id="CLU_1330279_0_0_9"/>
<sequence>MINKRMILTSCLTCLGLLFLSACSSDPAASIYNQLEEQAKSERKAAAIAEQRTRQDEISVNTYQAVLEAGADDIKRAQNEREELTALNQNRADLLKQEKTIRTRAFDKLDLSELTGSLSSLPAAKKDGTALIKVFKEREKAFDTFLKRYTAAIVSEKKVLSYLTEKPNFVKIDEATADLNRTSRQATEALKTFNRLTVRYNELKPTFYKKAGLNIK</sequence>
<keyword evidence="1" id="KW-0175">Coiled coil</keyword>
<dbReference type="Proteomes" id="UP000001681">
    <property type="component" value="Chromosome"/>
</dbReference>
<dbReference type="STRING" id="262543.Exig_0508"/>
<dbReference type="Pfam" id="PF10368">
    <property type="entry name" value="YkyA"/>
    <property type="match status" value="1"/>
</dbReference>
<evidence type="ECO:0000256" key="2">
    <source>
        <dbReference type="SAM" id="SignalP"/>
    </source>
</evidence>
<reference evidence="3 4" key="2">
    <citation type="journal article" date="2008" name="BMC Genomics">
        <title>Architecture of thermal adaptation in an Exiguobacterium sibiricum strain isolated from 3 million year old permafrost: a genome and transcriptome approach.</title>
        <authorList>
            <person name="Rodrigues D.F."/>
            <person name="Ivanova N."/>
            <person name="He Z."/>
            <person name="Huebner M."/>
            <person name="Zhou J."/>
            <person name="Tiedje J.M."/>
        </authorList>
    </citation>
    <scope>NUCLEOTIDE SEQUENCE [LARGE SCALE GENOMIC DNA]</scope>
    <source>
        <strain evidence="4">DSM 17290 / CIP 109462 / JCM 13490 / 255-15</strain>
    </source>
</reference>
<dbReference type="SUPFAM" id="SSF140423">
    <property type="entry name" value="MW0975(SA0943)-like"/>
    <property type="match status" value="1"/>
</dbReference>
<dbReference type="InterPro" id="IPR019454">
    <property type="entry name" value="Lipoprot_YkyA-like"/>
</dbReference>
<dbReference type="AlphaFoldDB" id="B1YJ60"/>
<accession>B1YJ60</accession>
<feature type="chain" id="PRO_5038344334" description="Lipoprotein" evidence="2">
    <location>
        <begin position="25"/>
        <end position="216"/>
    </location>
</feature>
<feature type="coiled-coil region" evidence="1">
    <location>
        <begin position="32"/>
        <end position="97"/>
    </location>
</feature>
<name>B1YJ60_EXIS2</name>
<protein>
    <recommendedName>
        <fullName evidence="5">Lipoprotein</fullName>
    </recommendedName>
</protein>
<evidence type="ECO:0008006" key="5">
    <source>
        <dbReference type="Google" id="ProtNLM"/>
    </source>
</evidence>
<dbReference type="EMBL" id="CP001022">
    <property type="protein sequence ID" value="ACB59990.1"/>
    <property type="molecule type" value="Genomic_DNA"/>
</dbReference>
<proteinExistence type="predicted"/>
<evidence type="ECO:0000313" key="4">
    <source>
        <dbReference type="Proteomes" id="UP000001681"/>
    </source>
</evidence>